<gene>
    <name evidence="7" type="ORF">SBAD_LOCUS12031</name>
</gene>
<evidence type="ECO:0000256" key="2">
    <source>
        <dbReference type="ARBA" id="ARBA00022448"/>
    </source>
</evidence>
<keyword evidence="5" id="KW-0812">Transmembrane</keyword>
<dbReference type="AlphaFoldDB" id="A0A183J833"/>
<dbReference type="Pfam" id="PF04091">
    <property type="entry name" value="Sec15_C"/>
    <property type="match status" value="2"/>
</dbReference>
<evidence type="ECO:0000313" key="8">
    <source>
        <dbReference type="Proteomes" id="UP000270296"/>
    </source>
</evidence>
<reference evidence="7 8" key="2">
    <citation type="submission" date="2018-11" db="EMBL/GenBank/DDBJ databases">
        <authorList>
            <consortium name="Pathogen Informatics"/>
        </authorList>
    </citation>
    <scope>NUCLEOTIDE SEQUENCE [LARGE SCALE GENOMIC DNA]</scope>
</reference>
<dbReference type="GO" id="GO:0016020">
    <property type="term" value="C:membrane"/>
    <property type="evidence" value="ECO:0007669"/>
    <property type="project" value="TreeGrafter"/>
</dbReference>
<reference evidence="9" key="1">
    <citation type="submission" date="2016-06" db="UniProtKB">
        <authorList>
            <consortium name="WormBaseParasite"/>
        </authorList>
    </citation>
    <scope>IDENTIFICATION</scope>
</reference>
<dbReference type="Gene3D" id="1.20.58.670">
    <property type="entry name" value="Dsl1p vesicle tethering complex, Tip20p subunit, domain D"/>
    <property type="match status" value="1"/>
</dbReference>
<dbReference type="Gene3D" id="1.10.357.30">
    <property type="entry name" value="Exocyst complex subunit Sec15 C-terminal domain, N-terminal subdomain"/>
    <property type="match status" value="1"/>
</dbReference>
<dbReference type="GO" id="GO:0000145">
    <property type="term" value="C:exocyst"/>
    <property type="evidence" value="ECO:0007669"/>
    <property type="project" value="TreeGrafter"/>
</dbReference>
<dbReference type="WBParaSite" id="SBAD_0001243101-mRNA-1">
    <property type="protein sequence ID" value="SBAD_0001243101-mRNA-1"/>
    <property type="gene ID" value="SBAD_0001243101"/>
</dbReference>
<dbReference type="InterPro" id="IPR042044">
    <property type="entry name" value="EXOC6PINT-1/Sec15/Tip20_C_dom2"/>
</dbReference>
<dbReference type="PANTHER" id="PTHR12702:SF0">
    <property type="entry name" value="EXOCYST COMPLEX COMPONENT 6"/>
    <property type="match status" value="1"/>
</dbReference>
<keyword evidence="5" id="KW-0472">Membrane</keyword>
<name>A0A183J833_9BILA</name>
<keyword evidence="5" id="KW-1133">Transmembrane helix</keyword>
<evidence type="ECO:0000259" key="6">
    <source>
        <dbReference type="Pfam" id="PF04091"/>
    </source>
</evidence>
<feature type="domain" description="Exocyst complex subunit EXOC6/Sec15 C-terminal" evidence="6">
    <location>
        <begin position="246"/>
        <end position="354"/>
    </location>
</feature>
<evidence type="ECO:0000256" key="5">
    <source>
        <dbReference type="SAM" id="Phobius"/>
    </source>
</evidence>
<sequence>MQTASDLVTRNYRNELWEIAVGHMEKALNDHFVFCFISCFLPLLQGYGFQVSRLYRVLQNFRDQYNEILMSKCCAQFDELLATDNYTPIVVTNEDDLRCLEERFPLARKIEEMEGSGGGIDSADISSEGGFPRSFPFSELAPSVYEHVKEFIRGCFKFIDNLGMSQTDIDENIRRTTNVLLERFSGHLKRYLIDELKTTSLAQLVQITINMGYLGKSCDLLDLYIRKVTGRIRRICREIEGRHVQAQYHWEISCCDGRPSGYITDLIRFLHTTFIAFTNLPVVLARHICVQLCKYIASRLFMFLTDPEIRQISIGALEQINLDVVQCEQFAAQCPVPGFEDGTLVMTFADLRQVRMIPCVMMLI</sequence>
<keyword evidence="2" id="KW-0813">Transport</keyword>
<dbReference type="EMBL" id="UZAM01016811">
    <property type="protein sequence ID" value="VDP44877.1"/>
    <property type="molecule type" value="Genomic_DNA"/>
</dbReference>
<feature type="transmembrane region" description="Helical" evidence="5">
    <location>
        <begin position="31"/>
        <end position="49"/>
    </location>
</feature>
<protein>
    <submittedName>
        <fullName evidence="9">Exocyst complex component 6</fullName>
    </submittedName>
</protein>
<dbReference type="GO" id="GO:0090522">
    <property type="term" value="P:vesicle tethering involved in exocytosis"/>
    <property type="evidence" value="ECO:0007669"/>
    <property type="project" value="InterPro"/>
</dbReference>
<dbReference type="PANTHER" id="PTHR12702">
    <property type="entry name" value="SEC15"/>
    <property type="match status" value="1"/>
</dbReference>
<feature type="domain" description="Exocyst complex subunit EXOC6/Sec15 C-terminal" evidence="6">
    <location>
        <begin position="53"/>
        <end position="230"/>
    </location>
</feature>
<accession>A0A183J833</accession>
<dbReference type="InterPro" id="IPR046361">
    <property type="entry name" value="EXOC6/Sec15_C"/>
</dbReference>
<evidence type="ECO:0000256" key="1">
    <source>
        <dbReference type="ARBA" id="ARBA00007944"/>
    </source>
</evidence>
<organism evidence="9">
    <name type="scientific">Soboliphyme baturini</name>
    <dbReference type="NCBI Taxonomy" id="241478"/>
    <lineage>
        <taxon>Eukaryota</taxon>
        <taxon>Metazoa</taxon>
        <taxon>Ecdysozoa</taxon>
        <taxon>Nematoda</taxon>
        <taxon>Enoplea</taxon>
        <taxon>Dorylaimia</taxon>
        <taxon>Dioctophymatida</taxon>
        <taxon>Dioctophymatoidea</taxon>
        <taxon>Soboliphymatidae</taxon>
        <taxon>Soboliphyme</taxon>
    </lineage>
</organism>
<comment type="similarity">
    <text evidence="1">Belongs to the SEC15 family.</text>
</comment>
<keyword evidence="4" id="KW-0175">Coiled coil</keyword>
<evidence type="ECO:0000256" key="4">
    <source>
        <dbReference type="ARBA" id="ARBA00023054"/>
    </source>
</evidence>
<evidence type="ECO:0000256" key="3">
    <source>
        <dbReference type="ARBA" id="ARBA00022483"/>
    </source>
</evidence>
<evidence type="ECO:0000313" key="9">
    <source>
        <dbReference type="WBParaSite" id="SBAD_0001243101-mRNA-1"/>
    </source>
</evidence>
<keyword evidence="3" id="KW-0268">Exocytosis</keyword>
<dbReference type="GO" id="GO:0006886">
    <property type="term" value="P:intracellular protein transport"/>
    <property type="evidence" value="ECO:0007669"/>
    <property type="project" value="InterPro"/>
</dbReference>
<dbReference type="InterPro" id="IPR042045">
    <property type="entry name" value="EXOC6/Sec15_C_dom1"/>
</dbReference>
<proteinExistence type="inferred from homology"/>
<dbReference type="OrthoDB" id="10267033at2759"/>
<dbReference type="Proteomes" id="UP000270296">
    <property type="component" value="Unassembled WGS sequence"/>
</dbReference>
<keyword evidence="8" id="KW-1185">Reference proteome</keyword>
<dbReference type="InterPro" id="IPR007225">
    <property type="entry name" value="EXOC6/Sec15"/>
</dbReference>
<dbReference type="GO" id="GO:0006893">
    <property type="term" value="P:Golgi to plasma membrane transport"/>
    <property type="evidence" value="ECO:0007669"/>
    <property type="project" value="TreeGrafter"/>
</dbReference>
<evidence type="ECO:0000313" key="7">
    <source>
        <dbReference type="EMBL" id="VDP44877.1"/>
    </source>
</evidence>